<dbReference type="Gene3D" id="3.40.50.10090">
    <property type="match status" value="2"/>
</dbReference>
<dbReference type="PANTHER" id="PTHR12390">
    <property type="entry name" value="UROPORPHYRINOGEN III SYNTHASE"/>
    <property type="match status" value="1"/>
</dbReference>
<dbReference type="RefSeq" id="WP_014387279.1">
    <property type="nucleotide sequence ID" value="NC_017025.1"/>
</dbReference>
<reference evidence="3" key="2">
    <citation type="submission" date="2012-03" db="EMBL/GenBank/DDBJ databases">
        <title>Complete genome sequence of Flavobacterium indicum GPTSA100-9T, isolated from warm spring water.</title>
        <authorList>
            <person name="Barbier P."/>
            <person name="Houel A."/>
            <person name="Loux V."/>
            <person name="Poulain J."/>
            <person name="Bernardet J.-F."/>
            <person name="Touchon M."/>
            <person name="Duchaud E."/>
        </authorList>
    </citation>
    <scope>NUCLEOTIDE SEQUENCE [LARGE SCALE GENOMIC DNA]</scope>
    <source>
        <strain evidence="3">DSM 17447 / CIP 109464 / GPTSA100-9</strain>
    </source>
</reference>
<dbReference type="InterPro" id="IPR036108">
    <property type="entry name" value="4pyrrol_syn_uPrphyn_synt_sf"/>
</dbReference>
<reference evidence="2 3" key="1">
    <citation type="journal article" date="2012" name="J. Bacteriol.">
        <title>Complete Genome Sequence of Flavobacterium indicum GPSTA100-9T, Isolated from Warm Spring Water.</title>
        <authorList>
            <person name="Barbier P."/>
            <person name="Houel A."/>
            <person name="Loux V."/>
            <person name="Poulain J."/>
            <person name="Bernardet J.F."/>
            <person name="Touchon M."/>
            <person name="Duchaud E."/>
        </authorList>
    </citation>
    <scope>NUCLEOTIDE SEQUENCE [LARGE SCALE GENOMIC DNA]</scope>
    <source>
        <strain evidence="3">DSM 17447 / CIP 109464 / GPTSA100-9</strain>
    </source>
</reference>
<dbReference type="Proteomes" id="UP000007599">
    <property type="component" value="Chromosome I"/>
</dbReference>
<dbReference type="PANTHER" id="PTHR12390:SF0">
    <property type="entry name" value="UROPORPHYRINOGEN-III SYNTHASE"/>
    <property type="match status" value="1"/>
</dbReference>
<dbReference type="InterPro" id="IPR003754">
    <property type="entry name" value="4pyrrol_synth_uPrphyn_synth"/>
</dbReference>
<dbReference type="GO" id="GO:0004852">
    <property type="term" value="F:uroporphyrinogen-III synthase activity"/>
    <property type="evidence" value="ECO:0007669"/>
    <property type="project" value="UniProtKB-EC"/>
</dbReference>
<dbReference type="OrthoDB" id="1523900at2"/>
<dbReference type="EC" id="4.2.1.75" evidence="2"/>
<dbReference type="STRING" id="1094466.KQS_00680"/>
<dbReference type="SUPFAM" id="SSF69618">
    <property type="entry name" value="HemD-like"/>
    <property type="match status" value="1"/>
</dbReference>
<dbReference type="Pfam" id="PF02602">
    <property type="entry name" value="HEM4"/>
    <property type="match status" value="1"/>
</dbReference>
<evidence type="ECO:0000313" key="3">
    <source>
        <dbReference type="Proteomes" id="UP000007599"/>
    </source>
</evidence>
<proteinExistence type="predicted"/>
<accession>H8XNL8</accession>
<dbReference type="KEGG" id="fin:KQS_00680"/>
<protein>
    <submittedName>
        <fullName evidence="2">Uroporphyrinogen-III synthase</fullName>
        <ecNumber evidence="2">4.2.1.75</ecNumber>
    </submittedName>
</protein>
<dbReference type="EMBL" id="HE774682">
    <property type="protein sequence ID" value="CCG52135.1"/>
    <property type="molecule type" value="Genomic_DNA"/>
</dbReference>
<evidence type="ECO:0000259" key="1">
    <source>
        <dbReference type="Pfam" id="PF02602"/>
    </source>
</evidence>
<gene>
    <name evidence="2" type="primary">hemD</name>
    <name evidence="2" type="ordered locus">KQS_00680</name>
</gene>
<dbReference type="CDD" id="cd06578">
    <property type="entry name" value="HemD"/>
    <property type="match status" value="1"/>
</dbReference>
<keyword evidence="2" id="KW-0456">Lyase</keyword>
<name>H8XNL8_FLAIG</name>
<dbReference type="GO" id="GO:0006780">
    <property type="term" value="P:uroporphyrinogen III biosynthetic process"/>
    <property type="evidence" value="ECO:0007669"/>
    <property type="project" value="InterPro"/>
</dbReference>
<dbReference type="AlphaFoldDB" id="H8XNL8"/>
<dbReference type="PATRIC" id="fig|1094466.5.peg.130"/>
<organism evidence="2 3">
    <name type="scientific">Flavobacterium indicum (strain DSM 17447 / CIP 109464 / GPTSA100-9)</name>
    <dbReference type="NCBI Taxonomy" id="1094466"/>
    <lineage>
        <taxon>Bacteria</taxon>
        <taxon>Pseudomonadati</taxon>
        <taxon>Bacteroidota</taxon>
        <taxon>Flavobacteriia</taxon>
        <taxon>Flavobacteriales</taxon>
        <taxon>Flavobacteriaceae</taxon>
        <taxon>Flavobacterium</taxon>
    </lineage>
</organism>
<dbReference type="eggNOG" id="COG1587">
    <property type="taxonomic scope" value="Bacteria"/>
</dbReference>
<evidence type="ECO:0000313" key="2">
    <source>
        <dbReference type="EMBL" id="CCG52135.1"/>
    </source>
</evidence>
<feature type="domain" description="Tetrapyrrole biosynthesis uroporphyrinogen III synthase" evidence="1">
    <location>
        <begin position="21"/>
        <end position="210"/>
    </location>
</feature>
<keyword evidence="3" id="KW-1185">Reference proteome</keyword>
<dbReference type="InterPro" id="IPR039793">
    <property type="entry name" value="UROS/Hem4"/>
</dbReference>
<dbReference type="HOGENOM" id="CLU_104160_0_0_10"/>
<sequence length="221" mass="24847">MEEKIGILSTKKLASNQKQYLLNAGFLVIDEDFITTKAISFEIQSLNDILIFTSQNAVQNVLQHKNELIDKPAICVGEKTKQLLENNGFNVLNSLADANQLIQVFEKEYIGTSVTFFCGKSRLNTIPDFLSKKNIQHEIIEVYETIETPIKIRTKMNGLLFFSPSGVSSFAKENTISNEMCFCIGTTTAKAVEKYSKNIIVANQPSVENVIIQCINYYKVN</sequence>
<dbReference type="GO" id="GO:0005829">
    <property type="term" value="C:cytosol"/>
    <property type="evidence" value="ECO:0007669"/>
    <property type="project" value="TreeGrafter"/>
</dbReference>